<feature type="signal peptide" evidence="2">
    <location>
        <begin position="1"/>
        <end position="21"/>
    </location>
</feature>
<evidence type="ECO:0000313" key="3">
    <source>
        <dbReference type="EMBL" id="QBM28079.1"/>
    </source>
</evidence>
<evidence type="ECO:0000256" key="1">
    <source>
        <dbReference type="SAM" id="MobiDB-lite"/>
    </source>
</evidence>
<proteinExistence type="predicted"/>
<feature type="region of interest" description="Disordered" evidence="1">
    <location>
        <begin position="28"/>
        <end position="97"/>
    </location>
</feature>
<dbReference type="EMBL" id="CP037867">
    <property type="protein sequence ID" value="QBM28079.1"/>
    <property type="molecule type" value="Genomic_DNA"/>
</dbReference>
<keyword evidence="2" id="KW-0732">Signal</keyword>
<evidence type="ECO:0000256" key="2">
    <source>
        <dbReference type="SAM" id="SignalP"/>
    </source>
</evidence>
<dbReference type="AlphaFoldDB" id="A0A4P6WZF1"/>
<sequence length="97" mass="10735" precursor="true">MINHKYSVSAMLLGAPLLSAALELREQPAQPLASEPVAVSPAEIQEGRPVTTRLRDSLRQPLSDGYAASKPFRLSPEERQRMREQLRGLPEQSAQSK</sequence>
<protein>
    <submittedName>
        <fullName evidence="3">Uncharacterized protein</fullName>
    </submittedName>
</protein>
<feature type="compositionally biased region" description="Basic and acidic residues" evidence="1">
    <location>
        <begin position="75"/>
        <end position="86"/>
    </location>
</feature>
<dbReference type="Proteomes" id="UP000293912">
    <property type="component" value="Chromosome"/>
</dbReference>
<dbReference type="RefSeq" id="WP_127806285.1">
    <property type="nucleotide sequence ID" value="NZ_CP037867.1"/>
</dbReference>
<gene>
    <name evidence="3" type="ORF">HPF_10300</name>
</gene>
<keyword evidence="4" id="KW-1185">Reference proteome</keyword>
<dbReference type="KEGG" id="hpse:HPF_10300"/>
<reference evidence="3 4" key="1">
    <citation type="submission" date="2019-03" db="EMBL/GenBank/DDBJ databases">
        <authorList>
            <person name="Sebastian G."/>
            <person name="Baumann P."/>
            <person name="Ruckert C."/>
            <person name="Kalinowski J."/>
            <person name="Nebel B."/>
            <person name="Takors R."/>
            <person name="Blombach B."/>
        </authorList>
    </citation>
    <scope>NUCLEOTIDE SEQUENCE [LARGE SCALE GENOMIC DNA]</scope>
    <source>
        <strain evidence="3 4">DSM 1084</strain>
    </source>
</reference>
<accession>A0A4P6WZF1</accession>
<feature type="chain" id="PRO_5020280491" evidence="2">
    <location>
        <begin position="22"/>
        <end position="97"/>
    </location>
</feature>
<name>A0A4P6WZF1_HYDPS</name>
<organism evidence="3 4">
    <name type="scientific">Hydrogenophaga pseudoflava</name>
    <name type="common">Pseudomonas carboxydoflava</name>
    <dbReference type="NCBI Taxonomy" id="47421"/>
    <lineage>
        <taxon>Bacteria</taxon>
        <taxon>Pseudomonadati</taxon>
        <taxon>Pseudomonadota</taxon>
        <taxon>Betaproteobacteria</taxon>
        <taxon>Burkholderiales</taxon>
        <taxon>Comamonadaceae</taxon>
        <taxon>Hydrogenophaga</taxon>
    </lineage>
</organism>
<evidence type="ECO:0000313" key="4">
    <source>
        <dbReference type="Proteomes" id="UP000293912"/>
    </source>
</evidence>